<keyword evidence="3" id="KW-1185">Reference proteome</keyword>
<evidence type="ECO:0000256" key="1">
    <source>
        <dbReference type="SAM" id="MobiDB-lite"/>
    </source>
</evidence>
<protein>
    <submittedName>
        <fullName evidence="2">Uncharacterized protein</fullName>
    </submittedName>
</protein>
<dbReference type="Proteomes" id="UP000199580">
    <property type="component" value="Unassembled WGS sequence"/>
</dbReference>
<dbReference type="STRING" id="1128970.SAMN04487935_1000"/>
<dbReference type="RefSeq" id="WP_091392470.1">
    <property type="nucleotide sequence ID" value="NZ_BKAI01000018.1"/>
</dbReference>
<accession>A0A1G8UPC3</accession>
<name>A0A1G8UPC3_9FLAO</name>
<dbReference type="EMBL" id="FNEZ01000002">
    <property type="protein sequence ID" value="SDJ55668.1"/>
    <property type="molecule type" value="Genomic_DNA"/>
</dbReference>
<proteinExistence type="predicted"/>
<feature type="compositionally biased region" description="Basic residues" evidence="1">
    <location>
        <begin position="56"/>
        <end position="67"/>
    </location>
</feature>
<evidence type="ECO:0000313" key="3">
    <source>
        <dbReference type="Proteomes" id="UP000199580"/>
    </source>
</evidence>
<organism evidence="2 3">
    <name type="scientific">Flavobacterium noncentrifugens</name>
    <dbReference type="NCBI Taxonomy" id="1128970"/>
    <lineage>
        <taxon>Bacteria</taxon>
        <taxon>Pseudomonadati</taxon>
        <taxon>Bacteroidota</taxon>
        <taxon>Flavobacteriia</taxon>
        <taxon>Flavobacteriales</taxon>
        <taxon>Flavobacteriaceae</taxon>
        <taxon>Flavobacterium</taxon>
    </lineage>
</organism>
<feature type="region of interest" description="Disordered" evidence="1">
    <location>
        <begin position="40"/>
        <end position="67"/>
    </location>
</feature>
<sequence length="67" mass="7993">MEMRYLTLLVAEIPMWIATMVTDSEIDMGTYPHQKIETSEQLMKRSEHQKSGRSASKFRRRHARRKL</sequence>
<dbReference type="OrthoDB" id="119432at2"/>
<reference evidence="2 3" key="1">
    <citation type="submission" date="2016-10" db="EMBL/GenBank/DDBJ databases">
        <authorList>
            <person name="de Groot N.N."/>
        </authorList>
    </citation>
    <scope>NUCLEOTIDE SEQUENCE [LARGE SCALE GENOMIC DNA]</scope>
    <source>
        <strain evidence="2 3">CGMCC 1.10076</strain>
    </source>
</reference>
<feature type="compositionally biased region" description="Basic and acidic residues" evidence="1">
    <location>
        <begin position="40"/>
        <end position="50"/>
    </location>
</feature>
<dbReference type="AlphaFoldDB" id="A0A1G8UPC3"/>
<evidence type="ECO:0000313" key="2">
    <source>
        <dbReference type="EMBL" id="SDJ55668.1"/>
    </source>
</evidence>
<gene>
    <name evidence="2" type="ORF">SAMN04487935_1000</name>
</gene>